<accession>A0A183HZV6</accession>
<name>A0A183HZV6_9BILA</name>
<reference evidence="3" key="1">
    <citation type="submission" date="2016-06" db="UniProtKB">
        <authorList>
            <consortium name="WormBaseParasite"/>
        </authorList>
    </citation>
    <scope>IDENTIFICATION</scope>
</reference>
<proteinExistence type="predicted"/>
<sequence>MILYNRLSKAVELSSEQQTALKLMLMRMAVAIGDPKKLEYYSNEITASIHDDQILHRHVAQSLFCSELCNNMAICLLYKGQVFDSMEMLKSLPGDPNEPVAINFSTIAELSISNVADEDVIHF</sequence>
<evidence type="ECO:0000313" key="3">
    <source>
        <dbReference type="WBParaSite" id="OFLC_0001301901-mRNA-1"/>
    </source>
</evidence>
<evidence type="ECO:0000313" key="2">
    <source>
        <dbReference type="Proteomes" id="UP000267606"/>
    </source>
</evidence>
<dbReference type="EMBL" id="UZAJ01040014">
    <property type="protein sequence ID" value="VDP12746.1"/>
    <property type="molecule type" value="Genomic_DNA"/>
</dbReference>
<gene>
    <name evidence="1" type="ORF">OFLC_LOCUS13018</name>
</gene>
<dbReference type="Proteomes" id="UP000267606">
    <property type="component" value="Unassembled WGS sequence"/>
</dbReference>
<protein>
    <submittedName>
        <fullName evidence="3">Epsilon-coat protein</fullName>
    </submittedName>
</protein>
<reference evidence="1 2" key="2">
    <citation type="submission" date="2018-11" db="EMBL/GenBank/DDBJ databases">
        <authorList>
            <consortium name="Pathogen Informatics"/>
        </authorList>
    </citation>
    <scope>NUCLEOTIDE SEQUENCE [LARGE SCALE GENOMIC DNA]</scope>
</reference>
<keyword evidence="2" id="KW-1185">Reference proteome</keyword>
<dbReference type="AlphaFoldDB" id="A0A183HZV6"/>
<dbReference type="WBParaSite" id="OFLC_0001301901-mRNA-1">
    <property type="protein sequence ID" value="OFLC_0001301901-mRNA-1"/>
    <property type="gene ID" value="OFLC_0001301901"/>
</dbReference>
<dbReference type="STRING" id="387005.A0A183HZV6"/>
<organism evidence="3">
    <name type="scientific">Onchocerca flexuosa</name>
    <dbReference type="NCBI Taxonomy" id="387005"/>
    <lineage>
        <taxon>Eukaryota</taxon>
        <taxon>Metazoa</taxon>
        <taxon>Ecdysozoa</taxon>
        <taxon>Nematoda</taxon>
        <taxon>Chromadorea</taxon>
        <taxon>Rhabditida</taxon>
        <taxon>Spirurina</taxon>
        <taxon>Spiruromorpha</taxon>
        <taxon>Filarioidea</taxon>
        <taxon>Onchocercidae</taxon>
        <taxon>Onchocerca</taxon>
    </lineage>
</organism>
<evidence type="ECO:0000313" key="1">
    <source>
        <dbReference type="EMBL" id="VDP12746.1"/>
    </source>
</evidence>